<dbReference type="KEGG" id="lrs:PX52LOC_05332"/>
<proteinExistence type="predicted"/>
<gene>
    <name evidence="1" type="ORF">PX52LOC_05332</name>
</gene>
<sequence>MFVSPGDWPFARLIWRMVLEMAIHDHATAVRYHPWRDAPLAYHVDDRWYEMVPPPPRLNRTFVRAAGAMLARTRAGALSRRWLGWPAWASGCVRVPYHGRITEWVGVVWTAAGLTGVDWQRIDDMFAIETVTGAGEGAA</sequence>
<dbReference type="Proteomes" id="UP000324974">
    <property type="component" value="Chromosome"/>
</dbReference>
<evidence type="ECO:0000313" key="1">
    <source>
        <dbReference type="EMBL" id="QEL18311.1"/>
    </source>
</evidence>
<accession>A0A5C1AGH6</accession>
<keyword evidence="2" id="KW-1185">Reference proteome</keyword>
<reference evidence="2" key="1">
    <citation type="submission" date="2019-08" db="EMBL/GenBank/DDBJ databases">
        <title>Limnoglobus roseus gen. nov., sp. nov., a novel freshwater planctomycete with a giant genome from the family Gemmataceae.</title>
        <authorList>
            <person name="Kulichevskaya I.S."/>
            <person name="Naumoff D.G."/>
            <person name="Miroshnikov K."/>
            <person name="Ivanova A."/>
            <person name="Philippov D.A."/>
            <person name="Hakobyan A."/>
            <person name="Rijpstra I.C."/>
            <person name="Sinninghe Damste J.S."/>
            <person name="Liesack W."/>
            <person name="Dedysh S.N."/>
        </authorList>
    </citation>
    <scope>NUCLEOTIDE SEQUENCE [LARGE SCALE GENOMIC DNA]</scope>
    <source>
        <strain evidence="2">PX52</strain>
    </source>
</reference>
<dbReference type="EMBL" id="CP042425">
    <property type="protein sequence ID" value="QEL18311.1"/>
    <property type="molecule type" value="Genomic_DNA"/>
</dbReference>
<protein>
    <submittedName>
        <fullName evidence="1">Uncharacterized protein</fullName>
    </submittedName>
</protein>
<name>A0A5C1AGH6_9BACT</name>
<organism evidence="1 2">
    <name type="scientific">Limnoglobus roseus</name>
    <dbReference type="NCBI Taxonomy" id="2598579"/>
    <lineage>
        <taxon>Bacteria</taxon>
        <taxon>Pseudomonadati</taxon>
        <taxon>Planctomycetota</taxon>
        <taxon>Planctomycetia</taxon>
        <taxon>Gemmatales</taxon>
        <taxon>Gemmataceae</taxon>
        <taxon>Limnoglobus</taxon>
    </lineage>
</organism>
<dbReference type="AlphaFoldDB" id="A0A5C1AGH6"/>
<evidence type="ECO:0000313" key="2">
    <source>
        <dbReference type="Proteomes" id="UP000324974"/>
    </source>
</evidence>